<dbReference type="EMBL" id="FMKA01000009">
    <property type="protein sequence ID" value="SCP97193.1"/>
    <property type="molecule type" value="Genomic_DNA"/>
</dbReference>
<proteinExistence type="predicted"/>
<reference evidence="2 3" key="1">
    <citation type="submission" date="2016-09" db="EMBL/GenBank/DDBJ databases">
        <authorList>
            <person name="Capua I."/>
            <person name="De Benedictis P."/>
            <person name="Joannis T."/>
            <person name="Lombin L.H."/>
            <person name="Cattoli G."/>
        </authorList>
    </citation>
    <scope>NUCLEOTIDE SEQUENCE [LARGE SCALE GENOMIC DNA]</scope>
    <source>
        <strain evidence="2 3">GluBS11</strain>
    </source>
</reference>
<evidence type="ECO:0000313" key="2">
    <source>
        <dbReference type="EMBL" id="SCP97193.1"/>
    </source>
</evidence>
<protein>
    <submittedName>
        <fullName evidence="2">Uncharacterized protein</fullName>
    </submittedName>
</protein>
<organism evidence="2 3">
    <name type="scientific">Anaerobium acetethylicum</name>
    <dbReference type="NCBI Taxonomy" id="1619234"/>
    <lineage>
        <taxon>Bacteria</taxon>
        <taxon>Bacillati</taxon>
        <taxon>Bacillota</taxon>
        <taxon>Clostridia</taxon>
        <taxon>Lachnospirales</taxon>
        <taxon>Lachnospiraceae</taxon>
        <taxon>Anaerobium</taxon>
    </lineage>
</organism>
<feature type="compositionally biased region" description="Low complexity" evidence="1">
    <location>
        <begin position="25"/>
        <end position="49"/>
    </location>
</feature>
<gene>
    <name evidence="2" type="ORF">SAMN05421730_100919</name>
</gene>
<dbReference type="AlphaFoldDB" id="A0A1D3TTC9"/>
<evidence type="ECO:0000256" key="1">
    <source>
        <dbReference type="SAM" id="MobiDB-lite"/>
    </source>
</evidence>
<feature type="region of interest" description="Disordered" evidence="1">
    <location>
        <begin position="25"/>
        <end position="76"/>
    </location>
</feature>
<dbReference type="InterPro" id="IPR046313">
    <property type="entry name" value="DUF6465"/>
</dbReference>
<feature type="compositionally biased region" description="Basic residues" evidence="1">
    <location>
        <begin position="58"/>
        <end position="70"/>
    </location>
</feature>
<dbReference type="Proteomes" id="UP000199315">
    <property type="component" value="Unassembled WGS sequence"/>
</dbReference>
<keyword evidence="3" id="KW-1185">Reference proteome</keyword>
<dbReference type="Pfam" id="PF20069">
    <property type="entry name" value="DUF6465"/>
    <property type="match status" value="1"/>
</dbReference>
<evidence type="ECO:0000313" key="3">
    <source>
        <dbReference type="Proteomes" id="UP000199315"/>
    </source>
</evidence>
<dbReference type="OrthoDB" id="1711086at2"/>
<accession>A0A1D3TTC9</accession>
<sequence>MANKRAVKSTEKEIADNIVETAAEETAAKTAKSSKTAKTAKAPKASAEAIDGEEKKPAAPKKKAAPKKTKKTAEEMRRETEEVYFQFYGQEILANDIFAKAKEAYMAEGNQESMIESFKLYIKPEDNKAYYIVNDETRGHICLD</sequence>
<dbReference type="RefSeq" id="WP_091233041.1">
    <property type="nucleotide sequence ID" value="NZ_FMKA01000009.1"/>
</dbReference>
<name>A0A1D3TTC9_9FIRM</name>